<feature type="region of interest" description="Disordered" evidence="1">
    <location>
        <begin position="1"/>
        <end position="20"/>
    </location>
</feature>
<dbReference type="RefSeq" id="WP_203706104.1">
    <property type="nucleotide sequence ID" value="NZ_BAAALU010000018.1"/>
</dbReference>
<reference evidence="2 3" key="1">
    <citation type="submission" date="2021-01" db="EMBL/GenBank/DDBJ databases">
        <title>Whole genome shotgun sequence of Asanoa iriomotensis NBRC 100142.</title>
        <authorList>
            <person name="Komaki H."/>
            <person name="Tamura T."/>
        </authorList>
    </citation>
    <scope>NUCLEOTIDE SEQUENCE [LARGE SCALE GENOMIC DNA]</scope>
    <source>
        <strain evidence="2 3">NBRC 100142</strain>
    </source>
</reference>
<comment type="caution">
    <text evidence="2">The sequence shown here is derived from an EMBL/GenBank/DDBJ whole genome shotgun (WGS) entry which is preliminary data.</text>
</comment>
<sequence>MNRDIVAPAPAPAPAPADTDIDPDRAIVAVAWPTGRPIYAYTAEEIADGVDVYTRRLKAAAAEAGAADAR</sequence>
<protein>
    <submittedName>
        <fullName evidence="2">Uncharacterized protein</fullName>
    </submittedName>
</protein>
<proteinExistence type="predicted"/>
<keyword evidence="3" id="KW-1185">Reference proteome</keyword>
<evidence type="ECO:0000313" key="2">
    <source>
        <dbReference type="EMBL" id="GIF59266.1"/>
    </source>
</evidence>
<organism evidence="2 3">
    <name type="scientific">Asanoa iriomotensis</name>
    <dbReference type="NCBI Taxonomy" id="234613"/>
    <lineage>
        <taxon>Bacteria</taxon>
        <taxon>Bacillati</taxon>
        <taxon>Actinomycetota</taxon>
        <taxon>Actinomycetes</taxon>
        <taxon>Micromonosporales</taxon>
        <taxon>Micromonosporaceae</taxon>
        <taxon>Asanoa</taxon>
    </lineage>
</organism>
<name>A0ABQ4C904_9ACTN</name>
<evidence type="ECO:0000313" key="3">
    <source>
        <dbReference type="Proteomes" id="UP000624325"/>
    </source>
</evidence>
<dbReference type="Proteomes" id="UP000624325">
    <property type="component" value="Unassembled WGS sequence"/>
</dbReference>
<evidence type="ECO:0000256" key="1">
    <source>
        <dbReference type="SAM" id="MobiDB-lite"/>
    </source>
</evidence>
<dbReference type="EMBL" id="BONC01000044">
    <property type="protein sequence ID" value="GIF59266.1"/>
    <property type="molecule type" value="Genomic_DNA"/>
</dbReference>
<accession>A0ABQ4C904</accession>
<gene>
    <name evidence="2" type="ORF">Air01nite_53610</name>
</gene>